<dbReference type="InterPro" id="IPR027469">
    <property type="entry name" value="Cation_efflux_TMD_sf"/>
</dbReference>
<dbReference type="Proteomes" id="UP000077407">
    <property type="component" value="Unassembled WGS sequence"/>
</dbReference>
<gene>
    <name evidence="10" type="primary">fieF_2</name>
    <name evidence="10" type="ORF">WY13_03127</name>
</gene>
<name>A0A162L3V6_9CLOT</name>
<evidence type="ECO:0000256" key="7">
    <source>
        <dbReference type="SAM" id="Phobius"/>
    </source>
</evidence>
<dbReference type="GO" id="GO:0016020">
    <property type="term" value="C:membrane"/>
    <property type="evidence" value="ECO:0007669"/>
    <property type="project" value="UniProtKB-SubCell"/>
</dbReference>
<dbReference type="PANTHER" id="PTHR43840:SF50">
    <property type="entry name" value="MANGANESE EFFLUX SYSTEM PROTEIN MNES"/>
    <property type="match status" value="1"/>
</dbReference>
<dbReference type="InterPro" id="IPR036837">
    <property type="entry name" value="Cation_efflux_CTD_sf"/>
</dbReference>
<evidence type="ECO:0000256" key="5">
    <source>
        <dbReference type="ARBA" id="ARBA00022989"/>
    </source>
</evidence>
<feature type="transmembrane region" description="Helical" evidence="7">
    <location>
        <begin position="15"/>
        <end position="36"/>
    </location>
</feature>
<dbReference type="InterPro" id="IPR050291">
    <property type="entry name" value="CDF_Transporter"/>
</dbReference>
<dbReference type="SUPFAM" id="SSF160240">
    <property type="entry name" value="Cation efflux protein cytoplasmic domain-like"/>
    <property type="match status" value="1"/>
</dbReference>
<reference evidence="10 11" key="1">
    <citation type="journal article" date="2015" name="Biotechnol. Bioeng.">
        <title>Genome sequence and phenotypic characterization of Caulobacter segnis.</title>
        <authorList>
            <person name="Patel S."/>
            <person name="Fletcher B."/>
            <person name="Scott D.C."/>
            <person name="Ely B."/>
        </authorList>
    </citation>
    <scope>NUCLEOTIDE SEQUENCE [LARGE SCALE GENOMIC DNA]</scope>
    <source>
        <strain evidence="10 11">ERI-2</strain>
    </source>
</reference>
<keyword evidence="6 7" id="KW-0472">Membrane</keyword>
<comment type="caution">
    <text evidence="10">The sequence shown here is derived from an EMBL/GenBank/DDBJ whole genome shotgun (WGS) entry which is preliminary data.</text>
</comment>
<dbReference type="Gene3D" id="1.20.1510.10">
    <property type="entry name" value="Cation efflux protein transmembrane domain"/>
    <property type="match status" value="1"/>
</dbReference>
<evidence type="ECO:0000259" key="9">
    <source>
        <dbReference type="Pfam" id="PF16916"/>
    </source>
</evidence>
<evidence type="ECO:0000259" key="8">
    <source>
        <dbReference type="Pfam" id="PF01545"/>
    </source>
</evidence>
<evidence type="ECO:0000256" key="4">
    <source>
        <dbReference type="ARBA" id="ARBA00022692"/>
    </source>
</evidence>
<protein>
    <submittedName>
        <fullName evidence="10">Ferrous-iron efflux pump FieF</fullName>
    </submittedName>
</protein>
<evidence type="ECO:0000256" key="1">
    <source>
        <dbReference type="ARBA" id="ARBA00004141"/>
    </source>
</evidence>
<dbReference type="PATRIC" id="fig|1538.10.peg.3153"/>
<dbReference type="RefSeq" id="WP_063556445.1">
    <property type="nucleotide sequence ID" value="NZ_LITT01000046.1"/>
</dbReference>
<keyword evidence="4 7" id="KW-0812">Transmembrane</keyword>
<dbReference type="OrthoDB" id="9806522at2"/>
<comment type="similarity">
    <text evidence="2">Belongs to the cation diffusion facilitator (CDF) transporter (TC 2.A.4) family.</text>
</comment>
<dbReference type="Pfam" id="PF16916">
    <property type="entry name" value="ZT_dimer"/>
    <property type="match status" value="1"/>
</dbReference>
<dbReference type="Gene3D" id="3.30.70.1350">
    <property type="entry name" value="Cation efflux protein, cytoplasmic domain"/>
    <property type="match status" value="1"/>
</dbReference>
<evidence type="ECO:0000256" key="3">
    <source>
        <dbReference type="ARBA" id="ARBA00022448"/>
    </source>
</evidence>
<dbReference type="NCBIfam" id="TIGR01297">
    <property type="entry name" value="CDF"/>
    <property type="match status" value="1"/>
</dbReference>
<feature type="domain" description="Cation efflux protein transmembrane" evidence="8">
    <location>
        <begin position="16"/>
        <end position="207"/>
    </location>
</feature>
<feature type="transmembrane region" description="Helical" evidence="7">
    <location>
        <begin position="42"/>
        <end position="62"/>
    </location>
</feature>
<dbReference type="PANTHER" id="PTHR43840">
    <property type="entry name" value="MITOCHONDRIAL METAL TRANSPORTER 1-RELATED"/>
    <property type="match status" value="1"/>
</dbReference>
<keyword evidence="3" id="KW-0813">Transport</keyword>
<evidence type="ECO:0000313" key="10">
    <source>
        <dbReference type="EMBL" id="OAA83998.1"/>
    </source>
</evidence>
<proteinExistence type="inferred from homology"/>
<sequence length="290" mass="31355">MDEDYKNLKIAENGARISIIAYIILSMITLTLGYFYHSKALIANGINNSTDIIASLAIIIGLKISKKPADDDHAYGHLRAQTISSLVASIIMIGVGLDVIYNAVYSTIFLKNKAPDMISAVVAIICAILIYAVYVYNKRVALRINSSALMAAAKDNLSDAWVGMGTAAGIIASQFGFPWIDPLAAVLVGILICKTGGEIFKEAAHNLADGFDSKQLDSIVSKIKEIDGVSCVKGTKARVHGNNILIDIVIGVNSKLTVVKSHEITEEIEEMLNREFKIKHAIIHVEPDSK</sequence>
<organism evidence="10 11">
    <name type="scientific">Clostridium ljungdahlii</name>
    <dbReference type="NCBI Taxonomy" id="1538"/>
    <lineage>
        <taxon>Bacteria</taxon>
        <taxon>Bacillati</taxon>
        <taxon>Bacillota</taxon>
        <taxon>Clostridia</taxon>
        <taxon>Eubacteriales</taxon>
        <taxon>Clostridiaceae</taxon>
        <taxon>Clostridium</taxon>
    </lineage>
</organism>
<feature type="domain" description="Cation efflux protein cytoplasmic" evidence="9">
    <location>
        <begin position="213"/>
        <end position="287"/>
    </location>
</feature>
<dbReference type="AlphaFoldDB" id="A0A162L3V6"/>
<dbReference type="EMBL" id="LITT01000046">
    <property type="protein sequence ID" value="OAA83998.1"/>
    <property type="molecule type" value="Genomic_DNA"/>
</dbReference>
<evidence type="ECO:0000256" key="2">
    <source>
        <dbReference type="ARBA" id="ARBA00008114"/>
    </source>
</evidence>
<keyword evidence="5 7" id="KW-1133">Transmembrane helix</keyword>
<dbReference type="SUPFAM" id="SSF161111">
    <property type="entry name" value="Cation efflux protein transmembrane domain-like"/>
    <property type="match status" value="1"/>
</dbReference>
<feature type="transmembrane region" description="Helical" evidence="7">
    <location>
        <begin position="83"/>
        <end position="105"/>
    </location>
</feature>
<dbReference type="GO" id="GO:0008324">
    <property type="term" value="F:monoatomic cation transmembrane transporter activity"/>
    <property type="evidence" value="ECO:0007669"/>
    <property type="project" value="InterPro"/>
</dbReference>
<evidence type="ECO:0000313" key="11">
    <source>
        <dbReference type="Proteomes" id="UP000077407"/>
    </source>
</evidence>
<comment type="subcellular location">
    <subcellularLocation>
        <location evidence="1">Membrane</location>
        <topology evidence="1">Multi-pass membrane protein</topology>
    </subcellularLocation>
</comment>
<evidence type="ECO:0000256" key="6">
    <source>
        <dbReference type="ARBA" id="ARBA00023136"/>
    </source>
</evidence>
<feature type="transmembrane region" description="Helical" evidence="7">
    <location>
        <begin position="117"/>
        <end position="136"/>
    </location>
</feature>
<dbReference type="InterPro" id="IPR002524">
    <property type="entry name" value="Cation_efflux"/>
</dbReference>
<accession>A0A162L3V6</accession>
<dbReference type="FunFam" id="1.20.1510.10:FF:000006">
    <property type="entry name" value="Divalent cation efflux transporter"/>
    <property type="match status" value="1"/>
</dbReference>
<dbReference type="Pfam" id="PF01545">
    <property type="entry name" value="Cation_efflux"/>
    <property type="match status" value="1"/>
</dbReference>
<dbReference type="InterPro" id="IPR058533">
    <property type="entry name" value="Cation_efflux_TM"/>
</dbReference>
<dbReference type="InterPro" id="IPR027470">
    <property type="entry name" value="Cation_efflux_CTD"/>
</dbReference>